<evidence type="ECO:0000256" key="7">
    <source>
        <dbReference type="ARBA" id="ARBA00023136"/>
    </source>
</evidence>
<evidence type="ECO:0000313" key="9">
    <source>
        <dbReference type="EMBL" id="SEJ20305.1"/>
    </source>
</evidence>
<keyword evidence="10" id="KW-1185">Reference proteome</keyword>
<keyword evidence="4 8" id="KW-0812">Transmembrane</keyword>
<dbReference type="GO" id="GO:0005886">
    <property type="term" value="C:plasma membrane"/>
    <property type="evidence" value="ECO:0007669"/>
    <property type="project" value="UniProtKB-SubCell"/>
</dbReference>
<accession>A0A1H6X6X4</accession>
<evidence type="ECO:0000313" key="10">
    <source>
        <dbReference type="Proteomes" id="UP000199403"/>
    </source>
</evidence>
<feature type="transmembrane region" description="Helical" evidence="8">
    <location>
        <begin position="145"/>
        <end position="167"/>
    </location>
</feature>
<comment type="subcellular location">
    <subcellularLocation>
        <location evidence="1">Cell membrane</location>
        <topology evidence="1">Multi-pass membrane protein</topology>
    </subcellularLocation>
</comment>
<feature type="transmembrane region" description="Helical" evidence="8">
    <location>
        <begin position="112"/>
        <end position="133"/>
    </location>
</feature>
<dbReference type="InterPro" id="IPR007227">
    <property type="entry name" value="Cell_shape_determining_MreD"/>
</dbReference>
<keyword evidence="5" id="KW-0133">Cell shape</keyword>
<evidence type="ECO:0000256" key="5">
    <source>
        <dbReference type="ARBA" id="ARBA00022960"/>
    </source>
</evidence>
<proteinExistence type="inferred from homology"/>
<evidence type="ECO:0000256" key="3">
    <source>
        <dbReference type="ARBA" id="ARBA00022475"/>
    </source>
</evidence>
<dbReference type="Proteomes" id="UP000199403">
    <property type="component" value="Unassembled WGS sequence"/>
</dbReference>
<comment type="similarity">
    <text evidence="2">Belongs to the MreD family.</text>
</comment>
<dbReference type="EMBL" id="FNZH01000002">
    <property type="protein sequence ID" value="SEJ20305.1"/>
    <property type="molecule type" value="Genomic_DNA"/>
</dbReference>
<dbReference type="NCBIfam" id="TIGR03426">
    <property type="entry name" value="shape_MreD"/>
    <property type="match status" value="1"/>
</dbReference>
<organism evidence="9 10">
    <name type="scientific">Cyclobacterium xiamenense</name>
    <dbReference type="NCBI Taxonomy" id="1297121"/>
    <lineage>
        <taxon>Bacteria</taxon>
        <taxon>Pseudomonadati</taxon>
        <taxon>Bacteroidota</taxon>
        <taxon>Cytophagia</taxon>
        <taxon>Cytophagales</taxon>
        <taxon>Cyclobacteriaceae</taxon>
        <taxon>Cyclobacterium</taxon>
    </lineage>
</organism>
<feature type="transmembrane region" description="Helical" evidence="8">
    <location>
        <begin position="51"/>
        <end position="69"/>
    </location>
</feature>
<reference evidence="10" key="1">
    <citation type="submission" date="2016-10" db="EMBL/GenBank/DDBJ databases">
        <authorList>
            <person name="Varghese N."/>
            <person name="Submissions S."/>
        </authorList>
    </citation>
    <scope>NUCLEOTIDE SEQUENCE [LARGE SCALE GENOMIC DNA]</scope>
    <source>
        <strain evidence="10">IBRC-M 10761</strain>
    </source>
</reference>
<sequence length="173" mass="19652">MSSGKILKYSGSFLVYFLIQVFILKDLVLFGYAFCFLYVFFILSLPHEMPTIPLMLIGFFMGLLIDLFYDSLGMHAASGVLVGFIRNSWIKVNTPTGGYDDNVPPTLLNMGIGWFSFYSLPLLLLHHLLFFYIDSLGTEVYLPLVIRVVSSTAFTFILGSIVQAIFYRKERVL</sequence>
<dbReference type="RefSeq" id="WP_092172511.1">
    <property type="nucleotide sequence ID" value="NZ_FNZH01000002.1"/>
</dbReference>
<dbReference type="AlphaFoldDB" id="A0A1H6X6X4"/>
<evidence type="ECO:0000256" key="2">
    <source>
        <dbReference type="ARBA" id="ARBA00007776"/>
    </source>
</evidence>
<protein>
    <submittedName>
        <fullName evidence="9">Rod shape-determining protein MreD</fullName>
    </submittedName>
</protein>
<evidence type="ECO:0000256" key="1">
    <source>
        <dbReference type="ARBA" id="ARBA00004651"/>
    </source>
</evidence>
<dbReference type="OrthoDB" id="1132160at2"/>
<keyword evidence="3" id="KW-1003">Cell membrane</keyword>
<dbReference type="GO" id="GO:0008360">
    <property type="term" value="P:regulation of cell shape"/>
    <property type="evidence" value="ECO:0007669"/>
    <property type="project" value="UniProtKB-KW"/>
</dbReference>
<evidence type="ECO:0000256" key="6">
    <source>
        <dbReference type="ARBA" id="ARBA00022989"/>
    </source>
</evidence>
<evidence type="ECO:0000256" key="8">
    <source>
        <dbReference type="SAM" id="Phobius"/>
    </source>
</evidence>
<keyword evidence="6 8" id="KW-1133">Transmembrane helix</keyword>
<evidence type="ECO:0000256" key="4">
    <source>
        <dbReference type="ARBA" id="ARBA00022692"/>
    </source>
</evidence>
<gene>
    <name evidence="9" type="ORF">SAMN05192553_102898</name>
</gene>
<dbReference type="STRING" id="1416801.SAMN05192553_102898"/>
<keyword evidence="7 8" id="KW-0472">Membrane</keyword>
<name>A0A1H6X6X4_9BACT</name>
<feature type="transmembrane region" description="Helical" evidence="8">
    <location>
        <begin position="12"/>
        <end position="45"/>
    </location>
</feature>